<evidence type="ECO:0000313" key="2">
    <source>
        <dbReference type="EMBL" id="JAD62579.1"/>
    </source>
</evidence>
<organism evidence="2">
    <name type="scientific">Arundo donax</name>
    <name type="common">Giant reed</name>
    <name type="synonym">Donax arundinaceus</name>
    <dbReference type="NCBI Taxonomy" id="35708"/>
    <lineage>
        <taxon>Eukaryota</taxon>
        <taxon>Viridiplantae</taxon>
        <taxon>Streptophyta</taxon>
        <taxon>Embryophyta</taxon>
        <taxon>Tracheophyta</taxon>
        <taxon>Spermatophyta</taxon>
        <taxon>Magnoliopsida</taxon>
        <taxon>Liliopsida</taxon>
        <taxon>Poales</taxon>
        <taxon>Poaceae</taxon>
        <taxon>PACMAD clade</taxon>
        <taxon>Arundinoideae</taxon>
        <taxon>Arundineae</taxon>
        <taxon>Arundo</taxon>
    </lineage>
</organism>
<dbReference type="AlphaFoldDB" id="A0A0A9BF59"/>
<reference evidence="2" key="2">
    <citation type="journal article" date="2015" name="Data Brief">
        <title>Shoot transcriptome of the giant reed, Arundo donax.</title>
        <authorList>
            <person name="Barrero R.A."/>
            <person name="Guerrero F.D."/>
            <person name="Moolhuijzen P."/>
            <person name="Goolsby J.A."/>
            <person name="Tidwell J."/>
            <person name="Bellgard S.E."/>
            <person name="Bellgard M.I."/>
        </authorList>
    </citation>
    <scope>NUCLEOTIDE SEQUENCE</scope>
    <source>
        <tissue evidence="2">Shoot tissue taken approximately 20 cm above the soil surface</tissue>
    </source>
</reference>
<evidence type="ECO:0008006" key="3">
    <source>
        <dbReference type="Google" id="ProtNLM"/>
    </source>
</evidence>
<dbReference type="EMBL" id="GBRH01235316">
    <property type="protein sequence ID" value="JAD62579.1"/>
    <property type="molecule type" value="Transcribed_RNA"/>
</dbReference>
<accession>A0A0A9BF59</accession>
<feature type="chain" id="PRO_5002044160" description="Secreted protein" evidence="1">
    <location>
        <begin position="34"/>
        <end position="67"/>
    </location>
</feature>
<reference evidence="2" key="1">
    <citation type="submission" date="2014-09" db="EMBL/GenBank/DDBJ databases">
        <authorList>
            <person name="Magalhaes I.L.F."/>
            <person name="Oliveira U."/>
            <person name="Santos F.R."/>
            <person name="Vidigal T.H.D.A."/>
            <person name="Brescovit A.D."/>
            <person name="Santos A.J."/>
        </authorList>
    </citation>
    <scope>NUCLEOTIDE SEQUENCE</scope>
    <source>
        <tissue evidence="2">Shoot tissue taken approximately 20 cm above the soil surface</tissue>
    </source>
</reference>
<feature type="signal peptide" evidence="1">
    <location>
        <begin position="1"/>
        <end position="33"/>
    </location>
</feature>
<protein>
    <recommendedName>
        <fullName evidence="3">Secreted protein</fullName>
    </recommendedName>
</protein>
<evidence type="ECO:0000256" key="1">
    <source>
        <dbReference type="SAM" id="SignalP"/>
    </source>
</evidence>
<keyword evidence="1" id="KW-0732">Signal</keyword>
<name>A0A0A9BF59_ARUDO</name>
<proteinExistence type="predicted"/>
<sequence>MLERLDPRRRDSTVSFLLFSFLAARMTVTPCTASWQHTSRPIPLFPPVTTASLSGIVSWSGLTATSL</sequence>